<dbReference type="Pfam" id="PF13855">
    <property type="entry name" value="LRR_8"/>
    <property type="match status" value="3"/>
</dbReference>
<dbReference type="InterPro" id="IPR003591">
    <property type="entry name" value="Leu-rich_rpt_typical-subtyp"/>
</dbReference>
<accession>A0A336LY93</accession>
<dbReference type="SUPFAM" id="SSF52058">
    <property type="entry name" value="L domain-like"/>
    <property type="match status" value="2"/>
</dbReference>
<keyword evidence="4" id="KW-0732">Signal</keyword>
<protein>
    <submittedName>
        <fullName evidence="5">CSON008120 protein</fullName>
    </submittedName>
</protein>
<dbReference type="Gene3D" id="3.80.10.10">
    <property type="entry name" value="Ribonuclease Inhibitor"/>
    <property type="match status" value="3"/>
</dbReference>
<name>A0A336LY93_CULSO</name>
<dbReference type="PANTHER" id="PTHR45712:SF22">
    <property type="entry name" value="INSULIN-LIKE GROWTH FACTOR-BINDING PROTEIN COMPLEX ACID LABILE SUBUNIT"/>
    <property type="match status" value="1"/>
</dbReference>
<organism evidence="5">
    <name type="scientific">Culicoides sonorensis</name>
    <name type="common">Biting midge</name>
    <dbReference type="NCBI Taxonomy" id="179676"/>
    <lineage>
        <taxon>Eukaryota</taxon>
        <taxon>Metazoa</taxon>
        <taxon>Ecdysozoa</taxon>
        <taxon>Arthropoda</taxon>
        <taxon>Hexapoda</taxon>
        <taxon>Insecta</taxon>
        <taxon>Pterygota</taxon>
        <taxon>Neoptera</taxon>
        <taxon>Endopterygota</taxon>
        <taxon>Diptera</taxon>
        <taxon>Nematocera</taxon>
        <taxon>Chironomoidea</taxon>
        <taxon>Ceratopogonidae</taxon>
        <taxon>Ceratopogoninae</taxon>
        <taxon>Culicoides</taxon>
        <taxon>Monoculicoides</taxon>
    </lineage>
</organism>
<sequence>MATLLYTIFGITAGASLHCAQRREISPCTCAPHETYPNTIQVTCERMDNFTQVVHALENRLPNTPEINIWLKITHSNLIDLENATFAEMNMNIKNLKLNHNNLTQLPVSTFISLGRTEYLSLSDNNFDEVPRDIFSHMPNVGTLDIARGRIRRINKDDFKALPNLGTLVLATNQIDSIDNGSFPNKIFNLHLGHNKIPSLNGTVRELRELRTLFINVNELTSLEDELPETANLIMILANRNRIKAFPKSFKNLGDLDTLYFEKNELTSFDGLLKHMKKLQRLYVSENKIEYLAEDEFKDARNIDELQMARNHLVSLNNSLLNIRHLRVANFSYNHLTTFSLKEIDGLRKLRVLDLSHNKIVLLKSKIENVIDSNNEIISSSLLYELRLNHNLLKSLDKALVGLNNLRILNLAHNRLISLTADDFMKMEELEHLDLSHNYLETLSGMSEAFLPSLETLNASFNQLTVMEKDFYGLPVLCTADLSNNIIKHISINLVAQTRCSNHGVPNKLKIYLQENPVLCADNLPELVGAMEMRFARLIGVAHCIVPQQIVDPSLNMQPPIPLQQMMKPQSIGVSPILQPMEPPPSIVQIIVPAALIQETVTATNNNNETSQHMDDKTIDENSLKNDTISEISIQNHANFTQETSEENHAVNNKKEENDTIHSHETEIDSNVDSNDTNSKLAQDIPAEKSIDESIIEEIPETDPIQEFNKIPTPQEAPYPPLSLPEILHEVLPQPQRTHASLEVTENEDEDGLPVQHDAEIPHEEQPSIQEDDESEDEMSKDLLQDTLPESPS</sequence>
<dbReference type="PANTHER" id="PTHR45712">
    <property type="entry name" value="AGAP008170-PA"/>
    <property type="match status" value="1"/>
</dbReference>
<dbReference type="OMA" id="PTQQITT"/>
<evidence type="ECO:0000256" key="2">
    <source>
        <dbReference type="ARBA" id="ARBA00022737"/>
    </source>
</evidence>
<dbReference type="InterPro" id="IPR050333">
    <property type="entry name" value="SLRP"/>
</dbReference>
<feature type="compositionally biased region" description="Basic and acidic residues" evidence="3">
    <location>
        <begin position="646"/>
        <end position="667"/>
    </location>
</feature>
<dbReference type="VEuPathDB" id="VectorBase:CSON008120"/>
<evidence type="ECO:0000256" key="4">
    <source>
        <dbReference type="SAM" id="SignalP"/>
    </source>
</evidence>
<evidence type="ECO:0000256" key="3">
    <source>
        <dbReference type="SAM" id="MobiDB-lite"/>
    </source>
</evidence>
<feature type="compositionally biased region" description="Polar residues" evidence="3">
    <location>
        <begin position="669"/>
        <end position="679"/>
    </location>
</feature>
<dbReference type="InterPro" id="IPR001611">
    <property type="entry name" value="Leu-rich_rpt"/>
</dbReference>
<proteinExistence type="predicted"/>
<dbReference type="SMART" id="SM00369">
    <property type="entry name" value="LRR_TYP"/>
    <property type="match status" value="10"/>
</dbReference>
<feature type="region of interest" description="Disordered" evidence="3">
    <location>
        <begin position="641"/>
        <end position="679"/>
    </location>
</feature>
<feature type="chain" id="PRO_5016309556" evidence="4">
    <location>
        <begin position="17"/>
        <end position="793"/>
    </location>
</feature>
<evidence type="ECO:0000256" key="1">
    <source>
        <dbReference type="ARBA" id="ARBA00022614"/>
    </source>
</evidence>
<feature type="region of interest" description="Disordered" evidence="3">
    <location>
        <begin position="702"/>
        <end position="793"/>
    </location>
</feature>
<feature type="compositionally biased region" description="Basic and acidic residues" evidence="3">
    <location>
        <begin position="757"/>
        <end position="766"/>
    </location>
</feature>
<dbReference type="AlphaFoldDB" id="A0A336LY93"/>
<evidence type="ECO:0000313" key="5">
    <source>
        <dbReference type="EMBL" id="SSX23046.1"/>
    </source>
</evidence>
<gene>
    <name evidence="5" type="primary">CSON008120</name>
</gene>
<feature type="signal peptide" evidence="4">
    <location>
        <begin position="1"/>
        <end position="16"/>
    </location>
</feature>
<keyword evidence="1" id="KW-0433">Leucine-rich repeat</keyword>
<dbReference type="EMBL" id="UFQT01000305">
    <property type="protein sequence ID" value="SSX23046.1"/>
    <property type="molecule type" value="Genomic_DNA"/>
</dbReference>
<reference evidence="5" key="1">
    <citation type="submission" date="2018-07" db="EMBL/GenBank/DDBJ databases">
        <authorList>
            <person name="Quirk P.G."/>
            <person name="Krulwich T.A."/>
        </authorList>
    </citation>
    <scope>NUCLEOTIDE SEQUENCE</scope>
</reference>
<dbReference type="PROSITE" id="PS51450">
    <property type="entry name" value="LRR"/>
    <property type="match status" value="3"/>
</dbReference>
<dbReference type="SMART" id="SM00365">
    <property type="entry name" value="LRR_SD22"/>
    <property type="match status" value="5"/>
</dbReference>
<dbReference type="InterPro" id="IPR032675">
    <property type="entry name" value="LRR_dom_sf"/>
</dbReference>
<keyword evidence="2" id="KW-0677">Repeat</keyword>